<gene>
    <name evidence="1" type="ORF">XELAEV_18034604mg</name>
</gene>
<proteinExistence type="predicted"/>
<sequence>MFYCYNSCFNDFKYGESAEPKNSVLRSVDCAEQLLMGKGHMFRQLPLQTCRFTCSSHPDVIKVTPPYWVACNNRSLDYTQHLPA</sequence>
<name>A0A974HBP3_XENLA</name>
<dbReference type="AlphaFoldDB" id="A0A974HBP3"/>
<dbReference type="EMBL" id="CM004478">
    <property type="protein sequence ID" value="OCT71626.1"/>
    <property type="molecule type" value="Genomic_DNA"/>
</dbReference>
<reference evidence="2" key="1">
    <citation type="journal article" date="2016" name="Nature">
        <title>Genome evolution in the allotetraploid frog Xenopus laevis.</title>
        <authorList>
            <person name="Session A.M."/>
            <person name="Uno Y."/>
            <person name="Kwon T."/>
            <person name="Chapman J.A."/>
            <person name="Toyoda A."/>
            <person name="Takahashi S."/>
            <person name="Fukui A."/>
            <person name="Hikosaka A."/>
            <person name="Suzuki A."/>
            <person name="Kondo M."/>
            <person name="van Heeringen S.J."/>
            <person name="Quigley I."/>
            <person name="Heinz S."/>
            <person name="Ogino H."/>
            <person name="Ochi H."/>
            <person name="Hellsten U."/>
            <person name="Lyons J.B."/>
            <person name="Simakov O."/>
            <person name="Putnam N."/>
            <person name="Stites J."/>
            <person name="Kuroki Y."/>
            <person name="Tanaka T."/>
            <person name="Michiue T."/>
            <person name="Watanabe M."/>
            <person name="Bogdanovic O."/>
            <person name="Lister R."/>
            <person name="Georgiou G."/>
            <person name="Paranjpe S.S."/>
            <person name="van Kruijsbergen I."/>
            <person name="Shu S."/>
            <person name="Carlson J."/>
            <person name="Kinoshita T."/>
            <person name="Ohta Y."/>
            <person name="Mawaribuchi S."/>
            <person name="Jenkins J."/>
            <person name="Grimwood J."/>
            <person name="Schmutz J."/>
            <person name="Mitros T."/>
            <person name="Mozaffari S.V."/>
            <person name="Suzuki Y."/>
            <person name="Haramoto Y."/>
            <person name="Yamamoto T.S."/>
            <person name="Takagi C."/>
            <person name="Heald R."/>
            <person name="Miller K."/>
            <person name="Haudenschild C."/>
            <person name="Kitzman J."/>
            <person name="Nakayama T."/>
            <person name="Izutsu Y."/>
            <person name="Robert J."/>
            <person name="Fortriede J."/>
            <person name="Burns K."/>
            <person name="Lotay V."/>
            <person name="Karimi K."/>
            <person name="Yasuoka Y."/>
            <person name="Dichmann D.S."/>
            <person name="Flajnik M.F."/>
            <person name="Houston D.W."/>
            <person name="Shendure J."/>
            <person name="DuPasquier L."/>
            <person name="Vize P.D."/>
            <person name="Zorn A.M."/>
            <person name="Ito M."/>
            <person name="Marcotte E.M."/>
            <person name="Wallingford J.B."/>
            <person name="Ito Y."/>
            <person name="Asashima M."/>
            <person name="Ueno N."/>
            <person name="Matsuda Y."/>
            <person name="Veenstra G.J."/>
            <person name="Fujiyama A."/>
            <person name="Harland R.M."/>
            <person name="Taira M."/>
            <person name="Rokhsar D.S."/>
        </authorList>
    </citation>
    <scope>NUCLEOTIDE SEQUENCE [LARGE SCALE GENOMIC DNA]</scope>
    <source>
        <strain evidence="2">J</strain>
    </source>
</reference>
<protein>
    <submittedName>
        <fullName evidence="1">Uncharacterized protein</fullName>
    </submittedName>
</protein>
<evidence type="ECO:0000313" key="2">
    <source>
        <dbReference type="Proteomes" id="UP000694892"/>
    </source>
</evidence>
<accession>A0A974HBP3</accession>
<dbReference type="Proteomes" id="UP000694892">
    <property type="component" value="Chromosome 7L"/>
</dbReference>
<evidence type="ECO:0000313" key="1">
    <source>
        <dbReference type="EMBL" id="OCT71626.1"/>
    </source>
</evidence>
<organism evidence="1 2">
    <name type="scientific">Xenopus laevis</name>
    <name type="common">African clawed frog</name>
    <dbReference type="NCBI Taxonomy" id="8355"/>
    <lineage>
        <taxon>Eukaryota</taxon>
        <taxon>Metazoa</taxon>
        <taxon>Chordata</taxon>
        <taxon>Craniata</taxon>
        <taxon>Vertebrata</taxon>
        <taxon>Euteleostomi</taxon>
        <taxon>Amphibia</taxon>
        <taxon>Batrachia</taxon>
        <taxon>Anura</taxon>
        <taxon>Pipoidea</taxon>
        <taxon>Pipidae</taxon>
        <taxon>Xenopodinae</taxon>
        <taxon>Xenopus</taxon>
        <taxon>Xenopus</taxon>
    </lineage>
</organism>